<comment type="caution">
    <text evidence="1">The sequence shown here is derived from an EMBL/GenBank/DDBJ whole genome shotgun (WGS) entry which is preliminary data.</text>
</comment>
<protein>
    <submittedName>
        <fullName evidence="1">Uncharacterized protein</fullName>
    </submittedName>
</protein>
<keyword evidence="2" id="KW-1185">Reference proteome</keyword>
<sequence length="118" mass="13018">MWISQLRLEDKCSVTSSFMERFSAVTCCSVSLYLPAVVSKAMPGGLARGNTSPPAAAHHPYDLQTNSLLGVMAPQTVLRRLLHRPKRRTGCRNKEKLYMVLESPAGRPGQHSSQIIPQ</sequence>
<evidence type="ECO:0000313" key="2">
    <source>
        <dbReference type="Proteomes" id="UP000324222"/>
    </source>
</evidence>
<proteinExistence type="predicted"/>
<organism evidence="1 2">
    <name type="scientific">Portunus trituberculatus</name>
    <name type="common">Swimming crab</name>
    <name type="synonym">Neptunus trituberculatus</name>
    <dbReference type="NCBI Taxonomy" id="210409"/>
    <lineage>
        <taxon>Eukaryota</taxon>
        <taxon>Metazoa</taxon>
        <taxon>Ecdysozoa</taxon>
        <taxon>Arthropoda</taxon>
        <taxon>Crustacea</taxon>
        <taxon>Multicrustacea</taxon>
        <taxon>Malacostraca</taxon>
        <taxon>Eumalacostraca</taxon>
        <taxon>Eucarida</taxon>
        <taxon>Decapoda</taxon>
        <taxon>Pleocyemata</taxon>
        <taxon>Brachyura</taxon>
        <taxon>Eubrachyura</taxon>
        <taxon>Portunoidea</taxon>
        <taxon>Portunidae</taxon>
        <taxon>Portuninae</taxon>
        <taxon>Portunus</taxon>
    </lineage>
</organism>
<dbReference type="AlphaFoldDB" id="A0A5B7F732"/>
<dbReference type="EMBL" id="VSRR010004847">
    <property type="protein sequence ID" value="MPC40883.1"/>
    <property type="molecule type" value="Genomic_DNA"/>
</dbReference>
<reference evidence="1 2" key="1">
    <citation type="submission" date="2019-05" db="EMBL/GenBank/DDBJ databases">
        <title>Another draft genome of Portunus trituberculatus and its Hox gene families provides insights of decapod evolution.</title>
        <authorList>
            <person name="Jeong J.-H."/>
            <person name="Song I."/>
            <person name="Kim S."/>
            <person name="Choi T."/>
            <person name="Kim D."/>
            <person name="Ryu S."/>
            <person name="Kim W."/>
        </authorList>
    </citation>
    <scope>NUCLEOTIDE SEQUENCE [LARGE SCALE GENOMIC DNA]</scope>
    <source>
        <tissue evidence="1">Muscle</tissue>
    </source>
</reference>
<accession>A0A5B7F732</accession>
<gene>
    <name evidence="1" type="ORF">E2C01_034457</name>
</gene>
<dbReference type="Proteomes" id="UP000324222">
    <property type="component" value="Unassembled WGS sequence"/>
</dbReference>
<name>A0A5B7F732_PORTR</name>
<evidence type="ECO:0000313" key="1">
    <source>
        <dbReference type="EMBL" id="MPC40883.1"/>
    </source>
</evidence>